<protein>
    <submittedName>
        <fullName evidence="1">Uncharacterized protein</fullName>
    </submittedName>
</protein>
<keyword evidence="2" id="KW-1185">Reference proteome</keyword>
<sequence length="124" mass="13989">MAQPKPIEKPADGRAVHINATPGEFDAELIERNLAMRSDTGLNPFAMRRQFASRRMALFCRRKRAGGSMQDHHVVNEPRGYPEMPGRLPMAVAFLYKPNDTRTQLHRMRLAHGGSPSMGKVNHK</sequence>
<reference evidence="1 2" key="1">
    <citation type="submission" date="2015-12" db="EMBL/GenBank/DDBJ databases">
        <authorList>
            <person name="Shamseldin A."/>
            <person name="Moawad H."/>
            <person name="Abd El-Rahim W.M."/>
            <person name="Sadowsky M.J."/>
        </authorList>
    </citation>
    <scope>NUCLEOTIDE SEQUENCE [LARGE SCALE GENOMIC DNA]</scope>
    <source>
        <strain evidence="1 2">JC234</strain>
    </source>
</reference>
<evidence type="ECO:0000313" key="1">
    <source>
        <dbReference type="EMBL" id="OCW56837.1"/>
    </source>
</evidence>
<proteinExistence type="predicted"/>
<accession>A0A1C1YTW8</accession>
<dbReference type="EMBL" id="LQZT01000030">
    <property type="protein sequence ID" value="OCW56837.1"/>
    <property type="molecule type" value="Genomic_DNA"/>
</dbReference>
<organism evidence="1 2">
    <name type="scientific">Hoeflea olei</name>
    <dbReference type="NCBI Taxonomy" id="1480615"/>
    <lineage>
        <taxon>Bacteria</taxon>
        <taxon>Pseudomonadati</taxon>
        <taxon>Pseudomonadota</taxon>
        <taxon>Alphaproteobacteria</taxon>
        <taxon>Hyphomicrobiales</taxon>
        <taxon>Rhizobiaceae</taxon>
        <taxon>Hoeflea</taxon>
    </lineage>
</organism>
<gene>
    <name evidence="1" type="ORF">AWJ14_15445</name>
</gene>
<evidence type="ECO:0000313" key="2">
    <source>
        <dbReference type="Proteomes" id="UP000094795"/>
    </source>
</evidence>
<name>A0A1C1YTW8_9HYPH</name>
<dbReference type="AlphaFoldDB" id="A0A1C1YTW8"/>
<dbReference type="Proteomes" id="UP000094795">
    <property type="component" value="Unassembled WGS sequence"/>
</dbReference>
<comment type="caution">
    <text evidence="1">The sequence shown here is derived from an EMBL/GenBank/DDBJ whole genome shotgun (WGS) entry which is preliminary data.</text>
</comment>